<keyword evidence="3" id="KW-1185">Reference proteome</keyword>
<keyword evidence="1" id="KW-0472">Membrane</keyword>
<organism evidence="2 3">
    <name type="scientific">Sinobacterium caligoides</name>
    <dbReference type="NCBI Taxonomy" id="933926"/>
    <lineage>
        <taxon>Bacteria</taxon>
        <taxon>Pseudomonadati</taxon>
        <taxon>Pseudomonadota</taxon>
        <taxon>Gammaproteobacteria</taxon>
        <taxon>Cellvibrionales</taxon>
        <taxon>Spongiibacteraceae</taxon>
        <taxon>Sinobacterium</taxon>
    </lineage>
</organism>
<sequence>MHPELKHILGALFYTVAYVISPIAFVVGVGISGPLGILLCILSIASISIGYVWAGLKKIPTTPKNAAIEMLFWFICGCSVIFTMWAITMRSWPAFSMLLISSGASLLVWRLTSKSIRTRIKRAPII</sequence>
<reference evidence="2 3" key="1">
    <citation type="submission" date="2018-11" db="EMBL/GenBank/DDBJ databases">
        <title>Genomic Encyclopedia of Type Strains, Phase IV (KMG-IV): sequencing the most valuable type-strain genomes for metagenomic binning, comparative biology and taxonomic classification.</title>
        <authorList>
            <person name="Goeker M."/>
        </authorList>
    </citation>
    <scope>NUCLEOTIDE SEQUENCE [LARGE SCALE GENOMIC DNA]</scope>
    <source>
        <strain evidence="2 3">DSM 100316</strain>
    </source>
</reference>
<feature type="transmembrane region" description="Helical" evidence="1">
    <location>
        <begin position="94"/>
        <end position="112"/>
    </location>
</feature>
<evidence type="ECO:0000313" key="3">
    <source>
        <dbReference type="Proteomes" id="UP000275394"/>
    </source>
</evidence>
<proteinExistence type="predicted"/>
<dbReference type="EMBL" id="RKHR01000008">
    <property type="protein sequence ID" value="ROR97865.1"/>
    <property type="molecule type" value="Genomic_DNA"/>
</dbReference>
<accession>A0A3N2DDJ1</accession>
<name>A0A3N2DDJ1_9GAMM</name>
<keyword evidence="1" id="KW-0812">Transmembrane</keyword>
<feature type="transmembrane region" description="Helical" evidence="1">
    <location>
        <begin position="7"/>
        <end position="29"/>
    </location>
</feature>
<evidence type="ECO:0000256" key="1">
    <source>
        <dbReference type="SAM" id="Phobius"/>
    </source>
</evidence>
<comment type="caution">
    <text evidence="2">The sequence shown here is derived from an EMBL/GenBank/DDBJ whole genome shotgun (WGS) entry which is preliminary data.</text>
</comment>
<protein>
    <submittedName>
        <fullName evidence="2">Uncharacterized protein</fullName>
    </submittedName>
</protein>
<feature type="transmembrane region" description="Helical" evidence="1">
    <location>
        <begin position="35"/>
        <end position="54"/>
    </location>
</feature>
<feature type="transmembrane region" description="Helical" evidence="1">
    <location>
        <begin position="66"/>
        <end position="88"/>
    </location>
</feature>
<evidence type="ECO:0000313" key="2">
    <source>
        <dbReference type="EMBL" id="ROR97865.1"/>
    </source>
</evidence>
<dbReference type="AlphaFoldDB" id="A0A3N2DDJ1"/>
<keyword evidence="1" id="KW-1133">Transmembrane helix</keyword>
<gene>
    <name evidence="2" type="ORF">EDC56_3532</name>
</gene>
<dbReference type="Proteomes" id="UP000275394">
    <property type="component" value="Unassembled WGS sequence"/>
</dbReference>